<dbReference type="GO" id="GO:0005886">
    <property type="term" value="C:plasma membrane"/>
    <property type="evidence" value="ECO:0007669"/>
    <property type="project" value="TreeGrafter"/>
</dbReference>
<evidence type="ECO:0000313" key="5">
    <source>
        <dbReference type="WBParaSite" id="HNAJ_0001103401-mRNA-1"/>
    </source>
</evidence>
<organism evidence="5">
    <name type="scientific">Rodentolepis nana</name>
    <name type="common">Dwarf tapeworm</name>
    <name type="synonym">Hymenolepis nana</name>
    <dbReference type="NCBI Taxonomy" id="102285"/>
    <lineage>
        <taxon>Eukaryota</taxon>
        <taxon>Metazoa</taxon>
        <taxon>Spiralia</taxon>
        <taxon>Lophotrochozoa</taxon>
        <taxon>Platyhelminthes</taxon>
        <taxon>Cestoda</taxon>
        <taxon>Eucestoda</taxon>
        <taxon>Cyclophyllidea</taxon>
        <taxon>Hymenolepididae</taxon>
        <taxon>Rodentolepis</taxon>
    </lineage>
</organism>
<dbReference type="CDD" id="cd08662">
    <property type="entry name" value="M13"/>
    <property type="match status" value="1"/>
</dbReference>
<dbReference type="PROSITE" id="PS51885">
    <property type="entry name" value="NEPRILYSIN"/>
    <property type="match status" value="1"/>
</dbReference>
<dbReference type="Gene3D" id="1.10.1380.10">
    <property type="entry name" value="Neutral endopeptidase , domain2"/>
    <property type="match status" value="1"/>
</dbReference>
<keyword evidence="1" id="KW-0472">Membrane</keyword>
<dbReference type="AlphaFoldDB" id="A0A158QJ62"/>
<evidence type="ECO:0000313" key="4">
    <source>
        <dbReference type="Proteomes" id="UP000278807"/>
    </source>
</evidence>
<feature type="transmembrane region" description="Helical" evidence="1">
    <location>
        <begin position="147"/>
        <end position="169"/>
    </location>
</feature>
<name>A0A158QJ62_RODNA</name>
<dbReference type="GO" id="GO:0004222">
    <property type="term" value="F:metalloendopeptidase activity"/>
    <property type="evidence" value="ECO:0007669"/>
    <property type="project" value="InterPro"/>
</dbReference>
<keyword evidence="4" id="KW-1185">Reference proteome</keyword>
<dbReference type="PANTHER" id="PTHR11733:SF133">
    <property type="entry name" value="PHOSPHATE-REGULATING NEUTRAL ENDOPEPTIDASE PHEX"/>
    <property type="match status" value="1"/>
</dbReference>
<dbReference type="GO" id="GO:0016485">
    <property type="term" value="P:protein processing"/>
    <property type="evidence" value="ECO:0007669"/>
    <property type="project" value="TreeGrafter"/>
</dbReference>
<dbReference type="EMBL" id="UZAE01013338">
    <property type="protein sequence ID" value="VDO09344.1"/>
    <property type="molecule type" value="Genomic_DNA"/>
</dbReference>
<feature type="domain" description="Peptidase M13 N-terminal" evidence="2">
    <location>
        <begin position="198"/>
        <end position="581"/>
    </location>
</feature>
<dbReference type="OrthoDB" id="6475849at2759"/>
<dbReference type="STRING" id="102285.A0A158QJ62"/>
<dbReference type="InterPro" id="IPR008753">
    <property type="entry name" value="Peptidase_M13_N"/>
</dbReference>
<evidence type="ECO:0000313" key="3">
    <source>
        <dbReference type="EMBL" id="VDO09344.1"/>
    </source>
</evidence>
<evidence type="ECO:0000256" key="1">
    <source>
        <dbReference type="SAM" id="Phobius"/>
    </source>
</evidence>
<keyword evidence="1" id="KW-1133">Transmembrane helix</keyword>
<dbReference type="SUPFAM" id="SSF55486">
    <property type="entry name" value="Metalloproteases ('zincins'), catalytic domain"/>
    <property type="match status" value="1"/>
</dbReference>
<reference evidence="3 4" key="2">
    <citation type="submission" date="2018-11" db="EMBL/GenBank/DDBJ databases">
        <authorList>
            <consortium name="Pathogen Informatics"/>
        </authorList>
    </citation>
    <scope>NUCLEOTIDE SEQUENCE [LARGE SCALE GENOMIC DNA]</scope>
</reference>
<evidence type="ECO:0000259" key="2">
    <source>
        <dbReference type="Pfam" id="PF05649"/>
    </source>
</evidence>
<dbReference type="Pfam" id="PF05649">
    <property type="entry name" value="Peptidase_M13_N"/>
    <property type="match status" value="1"/>
</dbReference>
<keyword evidence="1" id="KW-0812">Transmembrane</keyword>
<proteinExistence type="predicted"/>
<accession>A0A158QJ62</accession>
<dbReference type="Gene3D" id="3.40.390.10">
    <property type="entry name" value="Collagenase (Catalytic Domain)"/>
    <property type="match status" value="1"/>
</dbReference>
<dbReference type="Proteomes" id="UP000278807">
    <property type="component" value="Unassembled WGS sequence"/>
</dbReference>
<protein>
    <submittedName>
        <fullName evidence="5">Peptidase_M13_N domain-containing protein</fullName>
    </submittedName>
</protein>
<gene>
    <name evidence="3" type="ORF">HNAJ_LOCUS11024</name>
</gene>
<dbReference type="InterPro" id="IPR042089">
    <property type="entry name" value="Peptidase_M13_dom_2"/>
</dbReference>
<dbReference type="WBParaSite" id="HNAJ_0001103401-mRNA-1">
    <property type="protein sequence ID" value="HNAJ_0001103401-mRNA-1"/>
    <property type="gene ID" value="HNAJ_0001103401"/>
</dbReference>
<dbReference type="PANTHER" id="PTHR11733">
    <property type="entry name" value="ZINC METALLOPROTEASE FAMILY M13 NEPRILYSIN-RELATED"/>
    <property type="match status" value="1"/>
</dbReference>
<dbReference type="InterPro" id="IPR000718">
    <property type="entry name" value="Peptidase_M13"/>
</dbReference>
<sequence length="631" mass="72158">MWSSECEFQFKYDKLVRMKTEEDTASNEAYLYSSKCEVSPLNAALNIRRLLVGSPGSSGCNHLSSAPAANQNAETSAYDPTTANTSKVHFLELEQVPKSSSNDILLLNQVGNMNNSMTLTNPSDGEFAQPQIRRESKGLTGCSLREFLLLILCGILIALLLIVIFLYFASLRSEVCQTTECVETSYKILSAMNQSVDPCEDFYNYACGGWIERNHIPPGFNQWTVFSELGQTAEYFAKELLEKDIQPDDSRGLQLAKTYYSSCLNEHAVDALGLTPLKEKMTELYGGWRLLPKGILGGRNDSTDPFVVGKFDLTEQLISTLKCGQSNDIFSFIIEKDPRSSSHYAITIVKLFRDFMRTYSKMLGVKESDLPALDAVFELETLMAQNMEPRARQSVETNVFNMNLTELQAFCSVIDWKRLFNGLFNDVNYSVTDNEVIIITDRQFLEKRCEIYAQYMSSPEKIRVVHDTAIWKLLWNTEQFMSSAVRKAHEMYDQAMSGAKEQHQRWLQCLRTVEDFFGMTIARKFVAEHFDEKSKEVATRMIRKIKMAFKNSFYQVEWMDDMAKKSAEVKVDMMGESIGYPEDINNIEKENKPFFAVDYLSNDTFFENTYKLYRSRTLIALRKLFDSSVIT</sequence>
<reference evidence="5" key="1">
    <citation type="submission" date="2016-04" db="UniProtKB">
        <authorList>
            <consortium name="WormBaseParasite"/>
        </authorList>
    </citation>
    <scope>IDENTIFICATION</scope>
</reference>
<dbReference type="InterPro" id="IPR024079">
    <property type="entry name" value="MetalloPept_cat_dom_sf"/>
</dbReference>